<gene>
    <name evidence="1" type="ORF">DGI_3141</name>
</gene>
<evidence type="ECO:0000313" key="1">
    <source>
        <dbReference type="EMBL" id="AGW14855.1"/>
    </source>
</evidence>
<sequence>MIDIAIPGFGAFKLRSMALDFNGTLGLDGALLPGVAERLTALAERLHVVVLTADTHGTVHNILAGLPVDVQVVSTGPGKPREDEAKRAAIIGLQRDVAFVGNGFNDRLALEVAALGVLVFGPEGASMEAMQHADVLVTDIRHALDLLLVPTRLQATLRR</sequence>
<dbReference type="OrthoDB" id="159409at2"/>
<dbReference type="InterPro" id="IPR023214">
    <property type="entry name" value="HAD_sf"/>
</dbReference>
<dbReference type="InterPro" id="IPR036412">
    <property type="entry name" value="HAD-like_sf"/>
</dbReference>
<dbReference type="SUPFAM" id="SSF56784">
    <property type="entry name" value="HAD-like"/>
    <property type="match status" value="1"/>
</dbReference>
<dbReference type="EMBL" id="CP006585">
    <property type="protein sequence ID" value="AGW14855.1"/>
    <property type="molecule type" value="Genomic_DNA"/>
</dbReference>
<reference evidence="1 2" key="1">
    <citation type="journal article" date="2013" name="J. Bacteriol.">
        <title>Roles of HynAB and Ech, the only two hydrogenases found in the model sulfate reducer Desulfovibrio gigas.</title>
        <authorList>
            <person name="Morais-Silva F.O."/>
            <person name="Santos C.I."/>
            <person name="Rodrigues R."/>
            <person name="Pereira I.A."/>
            <person name="Rodrigues-Pousada C."/>
        </authorList>
    </citation>
    <scope>NUCLEOTIDE SEQUENCE [LARGE SCALE GENOMIC DNA]</scope>
    <source>
        <strain evidence="2">ATCC 19364 / DSM 1382 / NCIMB 9332 / VKM B-1759</strain>
    </source>
</reference>
<accession>T2GE33</accession>
<dbReference type="STRING" id="1121448.DGI_3141"/>
<dbReference type="Proteomes" id="UP000016587">
    <property type="component" value="Chromosome"/>
</dbReference>
<dbReference type="PATRIC" id="fig|1121448.10.peg.3102"/>
<dbReference type="Gene3D" id="3.40.50.1000">
    <property type="entry name" value="HAD superfamily/HAD-like"/>
    <property type="match status" value="1"/>
</dbReference>
<reference evidence="2" key="2">
    <citation type="submission" date="2013-07" db="EMBL/GenBank/DDBJ databases">
        <authorList>
            <person name="Morais-Silva F.O."/>
            <person name="Rezende A.M."/>
            <person name="Pimentel C."/>
            <person name="Resende D.M."/>
            <person name="Santos C.I."/>
            <person name="Clemente C."/>
            <person name="de Oliveira L.M."/>
            <person name="da Silva S.M."/>
            <person name="Costa D.A."/>
            <person name="Varela-Raposo A."/>
            <person name="Horacio E.C.A."/>
            <person name="Matos M."/>
            <person name="Flores O."/>
            <person name="Ruiz J.C."/>
            <person name="Rodrigues-Pousada C."/>
        </authorList>
    </citation>
    <scope>NUCLEOTIDE SEQUENCE [LARGE SCALE GENOMIC DNA]</scope>
    <source>
        <strain evidence="2">ATCC 19364 / DSM 1382 / NCIMB 9332 / VKM B-1759</strain>
    </source>
</reference>
<protein>
    <recommendedName>
        <fullName evidence="3">ATPase P</fullName>
    </recommendedName>
</protein>
<organism evidence="1 2">
    <name type="scientific">Megalodesulfovibrio gigas (strain ATCC 19364 / DSM 1382 / NCIMB 9332 / VKM B-1759)</name>
    <name type="common">Desulfovibrio gigas</name>
    <dbReference type="NCBI Taxonomy" id="1121448"/>
    <lineage>
        <taxon>Bacteria</taxon>
        <taxon>Pseudomonadati</taxon>
        <taxon>Thermodesulfobacteriota</taxon>
        <taxon>Desulfovibrionia</taxon>
        <taxon>Desulfovibrionales</taxon>
        <taxon>Desulfovibrionaceae</taxon>
        <taxon>Megalodesulfovibrio</taxon>
    </lineage>
</organism>
<evidence type="ECO:0008006" key="3">
    <source>
        <dbReference type="Google" id="ProtNLM"/>
    </source>
</evidence>
<proteinExistence type="predicted"/>
<dbReference type="RefSeq" id="WP_021761943.1">
    <property type="nucleotide sequence ID" value="NC_022444.1"/>
</dbReference>
<keyword evidence="2" id="KW-1185">Reference proteome</keyword>
<name>T2GE33_MEGG1</name>
<dbReference type="KEGG" id="dgg:DGI_3141"/>
<dbReference type="AlphaFoldDB" id="T2GE33"/>
<dbReference type="HOGENOM" id="CLU_142246_0_0_7"/>
<dbReference type="eggNOG" id="COG4087">
    <property type="taxonomic scope" value="Bacteria"/>
</dbReference>
<evidence type="ECO:0000313" key="2">
    <source>
        <dbReference type="Proteomes" id="UP000016587"/>
    </source>
</evidence>